<dbReference type="PROSITE" id="PS50887">
    <property type="entry name" value="GGDEF"/>
    <property type="match status" value="1"/>
</dbReference>
<feature type="domain" description="GGDEF" evidence="7">
    <location>
        <begin position="387"/>
        <end position="517"/>
    </location>
</feature>
<evidence type="ECO:0000313" key="8">
    <source>
        <dbReference type="EMBL" id="MBV2131722.1"/>
    </source>
</evidence>
<evidence type="ECO:0000256" key="4">
    <source>
        <dbReference type="ARBA" id="ARBA00022692"/>
    </source>
</evidence>
<evidence type="ECO:0000256" key="2">
    <source>
        <dbReference type="ARBA" id="ARBA00012528"/>
    </source>
</evidence>
<dbReference type="Pfam" id="PF00990">
    <property type="entry name" value="GGDEF"/>
    <property type="match status" value="1"/>
</dbReference>
<dbReference type="SMART" id="SM00267">
    <property type="entry name" value="GGDEF"/>
    <property type="match status" value="1"/>
</dbReference>
<evidence type="ECO:0000259" key="7">
    <source>
        <dbReference type="PROSITE" id="PS50887"/>
    </source>
</evidence>
<sequence length="527" mass="57939">MFRVDLRRLILLLSITAALLTLINSFYVSYQVQRDLLIQQTLEANRVYAAKLAESTEGLLASARQQLAYSAARLPALLEQPQQLAAETERLKQQTDTFNSAYIVRDDLTLLAISPAMLLPAGSLLNSAGARESLEKRQPLVSAPFISTAGKLVVMISQPIIAADGRYLGYVGGSIYLREKSILNSLLGEHFYRDGSYIYVVDRRGQLLYHRDAERVGEPIHNNPAVAAVIAGQAGSQRIVNSRDTDMLAGYAPVASTGWGIIAQRPTANTLAELDGLMLDILRNALPFSLLSLLGIWWLARLIALPLWQLASSARQMDSQDACGEIRRVGAWYFEAAELKRALIAGLAQFDQKIGKLNLDTLTDPLTGLYNRRGLQLTLEQWQARAQPFAAVALDIDHFKQVNDNHGHAVGDLQLQHLARLMREGSRGGDVLCRVGGEEFLILLPDVDLAVATQVAERLRLRMENCTALPCGRVTLSIGVAHWPDSATAIERVLEMADQALYAAKRSGRNRVVVAQTERQPSEASLS</sequence>
<keyword evidence="6" id="KW-0472">Membrane</keyword>
<dbReference type="CDD" id="cd01949">
    <property type="entry name" value="GGDEF"/>
    <property type="match status" value="1"/>
</dbReference>
<name>A0ABS6MSD9_9GAMM</name>
<keyword evidence="3" id="KW-1003">Cell membrane</keyword>
<reference evidence="8 9" key="1">
    <citation type="submission" date="2021-06" db="EMBL/GenBank/DDBJ databases">
        <title>Differences between aerobic and microaerobic xylene degrading microbial communities.</title>
        <authorList>
            <person name="Banerjee S."/>
            <person name="Tancsics A."/>
        </authorList>
    </citation>
    <scope>NUCLEOTIDE SEQUENCE [LARGE SCALE GENOMIC DNA]</scope>
    <source>
        <strain evidence="8 9">MAP12</strain>
    </source>
</reference>
<keyword evidence="5" id="KW-1133">Transmembrane helix</keyword>
<comment type="caution">
    <text evidence="8">The sequence shown here is derived from an EMBL/GenBank/DDBJ whole genome shotgun (WGS) entry which is preliminary data.</text>
</comment>
<evidence type="ECO:0000256" key="1">
    <source>
        <dbReference type="ARBA" id="ARBA00004651"/>
    </source>
</evidence>
<keyword evidence="4" id="KW-0812">Transmembrane</keyword>
<dbReference type="InterPro" id="IPR000160">
    <property type="entry name" value="GGDEF_dom"/>
</dbReference>
<dbReference type="CDD" id="cd18773">
    <property type="entry name" value="PDC1_HK_sensor"/>
    <property type="match status" value="1"/>
</dbReference>
<evidence type="ECO:0000313" key="9">
    <source>
        <dbReference type="Proteomes" id="UP000813068"/>
    </source>
</evidence>
<dbReference type="EC" id="2.7.7.65" evidence="2"/>
<gene>
    <name evidence="8" type="ORF">KRX52_02790</name>
</gene>
<dbReference type="InterPro" id="IPR033479">
    <property type="entry name" value="dCache_1"/>
</dbReference>
<proteinExistence type="predicted"/>
<evidence type="ECO:0000256" key="6">
    <source>
        <dbReference type="ARBA" id="ARBA00023136"/>
    </source>
</evidence>
<dbReference type="PANTHER" id="PTHR45138:SF9">
    <property type="entry name" value="DIGUANYLATE CYCLASE DGCM-RELATED"/>
    <property type="match status" value="1"/>
</dbReference>
<dbReference type="CDD" id="cd18774">
    <property type="entry name" value="PDC2_HK_sensor"/>
    <property type="match status" value="1"/>
</dbReference>
<protein>
    <recommendedName>
        <fullName evidence="2">diguanylate cyclase</fullName>
        <ecNumber evidence="2">2.7.7.65</ecNumber>
    </recommendedName>
</protein>
<accession>A0ABS6MSD9</accession>
<dbReference type="Pfam" id="PF02743">
    <property type="entry name" value="dCache_1"/>
    <property type="match status" value="1"/>
</dbReference>
<keyword evidence="9" id="KW-1185">Reference proteome</keyword>
<dbReference type="InterPro" id="IPR050469">
    <property type="entry name" value="Diguanylate_Cyclase"/>
</dbReference>
<evidence type="ECO:0000256" key="5">
    <source>
        <dbReference type="ARBA" id="ARBA00022989"/>
    </source>
</evidence>
<comment type="subcellular location">
    <subcellularLocation>
        <location evidence="1">Cell membrane</location>
        <topology evidence="1">Multi-pass membrane protein</topology>
    </subcellularLocation>
</comment>
<evidence type="ECO:0000256" key="3">
    <source>
        <dbReference type="ARBA" id="ARBA00022475"/>
    </source>
</evidence>
<dbReference type="NCBIfam" id="TIGR00254">
    <property type="entry name" value="GGDEF"/>
    <property type="match status" value="1"/>
</dbReference>
<dbReference type="RefSeq" id="WP_217679628.1">
    <property type="nucleotide sequence ID" value="NZ_JAHRGL010000002.1"/>
</dbReference>
<dbReference type="PANTHER" id="PTHR45138">
    <property type="entry name" value="REGULATORY COMPONENTS OF SENSORY TRANSDUCTION SYSTEM"/>
    <property type="match status" value="1"/>
</dbReference>
<dbReference type="EMBL" id="JAHRGL010000002">
    <property type="protein sequence ID" value="MBV2131722.1"/>
    <property type="molecule type" value="Genomic_DNA"/>
</dbReference>
<organism evidence="8 9">
    <name type="scientific">Geopseudomonas aromaticivorans</name>
    <dbReference type="NCBI Taxonomy" id="2849492"/>
    <lineage>
        <taxon>Bacteria</taxon>
        <taxon>Pseudomonadati</taxon>
        <taxon>Pseudomonadota</taxon>
        <taxon>Gammaproteobacteria</taxon>
        <taxon>Pseudomonadales</taxon>
        <taxon>Pseudomonadaceae</taxon>
        <taxon>Geopseudomonas</taxon>
    </lineage>
</organism>
<dbReference type="Proteomes" id="UP000813068">
    <property type="component" value="Unassembled WGS sequence"/>
</dbReference>